<dbReference type="InterPro" id="IPR003797">
    <property type="entry name" value="DegV"/>
</dbReference>
<dbReference type="SUPFAM" id="SSF82549">
    <property type="entry name" value="DAK1/DegV-like"/>
    <property type="match status" value="1"/>
</dbReference>
<accession>A0A1Y3UBI5</accession>
<dbReference type="Proteomes" id="UP000196560">
    <property type="component" value="Unassembled WGS sequence"/>
</dbReference>
<dbReference type="PANTHER" id="PTHR33434:SF2">
    <property type="entry name" value="FATTY ACID-BINDING PROTEIN TM_1468"/>
    <property type="match status" value="1"/>
</dbReference>
<reference evidence="3" key="1">
    <citation type="submission" date="2017-04" db="EMBL/GenBank/DDBJ databases">
        <title>Function of individual gut microbiota members based on whole genome sequencing of pure cultures obtained from chicken caecum.</title>
        <authorList>
            <person name="Medvecky M."/>
            <person name="Cejkova D."/>
            <person name="Polansky O."/>
            <person name="Karasova D."/>
            <person name="Kubasova T."/>
            <person name="Cizek A."/>
            <person name="Rychlik I."/>
        </authorList>
    </citation>
    <scope>NUCLEOTIDE SEQUENCE [LARGE SCALE GENOMIC DNA]</scope>
    <source>
        <strain evidence="3">An70</strain>
    </source>
</reference>
<dbReference type="PROSITE" id="PS51482">
    <property type="entry name" value="DEGV"/>
    <property type="match status" value="1"/>
</dbReference>
<dbReference type="NCBIfam" id="TIGR00762">
    <property type="entry name" value="DegV"/>
    <property type="match status" value="1"/>
</dbReference>
<dbReference type="Gene3D" id="3.30.1180.10">
    <property type="match status" value="1"/>
</dbReference>
<keyword evidence="1" id="KW-0446">Lipid-binding</keyword>
<protein>
    <submittedName>
        <fullName evidence="2">EDD domain protein</fullName>
    </submittedName>
</protein>
<evidence type="ECO:0000256" key="1">
    <source>
        <dbReference type="ARBA" id="ARBA00023121"/>
    </source>
</evidence>
<evidence type="ECO:0000313" key="2">
    <source>
        <dbReference type="EMBL" id="OUN44467.1"/>
    </source>
</evidence>
<dbReference type="EMBL" id="NFHO01000001">
    <property type="protein sequence ID" value="OUN44467.1"/>
    <property type="molecule type" value="Genomic_DNA"/>
</dbReference>
<proteinExistence type="predicted"/>
<dbReference type="AlphaFoldDB" id="A0A1Y3UBI5"/>
<keyword evidence="3" id="KW-1185">Reference proteome</keyword>
<sequence length="282" mass="30453">MSWALIADSSCNLRGYMPSAPDTIYRFAPLKVNVGGQEYVDDEALDVAELNRRVAAEESATSSACPSVGEWADRFRSADNVIAITISANLSGSYEAAIMARDIVLEENASRNIFIVNSRAAGGKLELLIVALDRYLTEHPDATFNEVTAYICNVEQSSTVLFLLSSYENLAKAGRMPKVAGMLANKLNIRMLGTASSEGTIKVLGPARSQKKAFEKIIGSMREDGFQGGDVFIDHVFNEKAAEDLAARIAAEWPTAKATILPCGGLCSYYAETDGLIIGYGW</sequence>
<name>A0A1Y3UBI5_9ACTN</name>
<dbReference type="Gene3D" id="3.40.50.10440">
    <property type="entry name" value="Dihydroxyacetone kinase, domain 1"/>
    <property type="match status" value="1"/>
</dbReference>
<dbReference type="Pfam" id="PF02645">
    <property type="entry name" value="DegV"/>
    <property type="match status" value="1"/>
</dbReference>
<gene>
    <name evidence="2" type="ORF">B5G21_00535</name>
</gene>
<evidence type="ECO:0000313" key="3">
    <source>
        <dbReference type="Proteomes" id="UP000196560"/>
    </source>
</evidence>
<dbReference type="RefSeq" id="WP_087185604.1">
    <property type="nucleotide sequence ID" value="NZ_NFHO01000001.1"/>
</dbReference>
<dbReference type="InterPro" id="IPR043168">
    <property type="entry name" value="DegV_C"/>
</dbReference>
<dbReference type="Gene3D" id="2.20.28.50">
    <property type="entry name" value="degv family protein"/>
    <property type="match status" value="1"/>
</dbReference>
<dbReference type="STRING" id="1118060.GCA_000311845_01001"/>
<dbReference type="GO" id="GO:0008289">
    <property type="term" value="F:lipid binding"/>
    <property type="evidence" value="ECO:0007669"/>
    <property type="project" value="UniProtKB-KW"/>
</dbReference>
<dbReference type="InterPro" id="IPR050270">
    <property type="entry name" value="DegV_domain_contain"/>
</dbReference>
<dbReference type="PANTHER" id="PTHR33434">
    <property type="entry name" value="DEGV DOMAIN-CONTAINING PROTEIN DR_1986-RELATED"/>
    <property type="match status" value="1"/>
</dbReference>
<comment type="caution">
    <text evidence="2">The sequence shown here is derived from an EMBL/GenBank/DDBJ whole genome shotgun (WGS) entry which is preliminary data.</text>
</comment>
<dbReference type="eggNOG" id="COG1307">
    <property type="taxonomic scope" value="Bacteria"/>
</dbReference>
<organism evidence="2 3">
    <name type="scientific">Enorma massiliensis</name>
    <dbReference type="NCBI Taxonomy" id="1472761"/>
    <lineage>
        <taxon>Bacteria</taxon>
        <taxon>Bacillati</taxon>
        <taxon>Actinomycetota</taxon>
        <taxon>Coriobacteriia</taxon>
        <taxon>Coriobacteriales</taxon>
        <taxon>Coriobacteriaceae</taxon>
        <taxon>Enorma</taxon>
    </lineage>
</organism>